<keyword evidence="2" id="KW-1185">Reference proteome</keyword>
<dbReference type="EMBL" id="CACRXK020018567">
    <property type="protein sequence ID" value="CAB4032637.1"/>
    <property type="molecule type" value="Genomic_DNA"/>
</dbReference>
<name>A0A6S7JMP6_PARCT</name>
<reference evidence="1" key="1">
    <citation type="submission" date="2020-04" db="EMBL/GenBank/DDBJ databases">
        <authorList>
            <person name="Alioto T."/>
            <person name="Alioto T."/>
            <person name="Gomez Garrido J."/>
        </authorList>
    </citation>
    <scope>NUCLEOTIDE SEQUENCE</scope>
    <source>
        <strain evidence="1">A484AB</strain>
    </source>
</reference>
<sequence length="333" mass="38642">CIHAGTCRAKRKLNCSRPSQIRQKPLLFDYAFHLNITDKLGHSVYKLQTYRNDHKGRLDFIRLYIAIIAKDTTDLHVPTERLPERSYALPKRERRKLPSTFVLILGLQYYVANIDVVKDISNVPSLIHMQKILDLVQCQAITQFISDFVVLEDVRPRQIQRRLRRFPYQQQKHRGYIIHSRLSHLVSNSTSSTTISGSHNSTSPSVNYSIAICTMHYIGHTPSIMTDNVTASAFNVNNDVTEECYHDNYFGYFMFGKMTMDLIYTMRNSITKNHEIVFTQLMTSDNKVSVIRYKRRIVLTVFGRISDNCPSISRDRRDWDAMHKSFKGLTGIN</sequence>
<accession>A0A6S7JMP6</accession>
<feature type="non-terminal residue" evidence="1">
    <location>
        <position position="1"/>
    </location>
</feature>
<organism evidence="1 2">
    <name type="scientific">Paramuricea clavata</name>
    <name type="common">Red gorgonian</name>
    <name type="synonym">Violescent sea-whip</name>
    <dbReference type="NCBI Taxonomy" id="317549"/>
    <lineage>
        <taxon>Eukaryota</taxon>
        <taxon>Metazoa</taxon>
        <taxon>Cnidaria</taxon>
        <taxon>Anthozoa</taxon>
        <taxon>Octocorallia</taxon>
        <taxon>Malacalcyonacea</taxon>
        <taxon>Plexauridae</taxon>
        <taxon>Paramuricea</taxon>
    </lineage>
</organism>
<feature type="non-terminal residue" evidence="1">
    <location>
        <position position="333"/>
    </location>
</feature>
<proteinExistence type="predicted"/>
<comment type="caution">
    <text evidence="1">The sequence shown here is derived from an EMBL/GenBank/DDBJ whole genome shotgun (WGS) entry which is preliminary data.</text>
</comment>
<evidence type="ECO:0000313" key="1">
    <source>
        <dbReference type="EMBL" id="CAB4032637.1"/>
    </source>
</evidence>
<gene>
    <name evidence="1" type="ORF">PACLA_8A021403</name>
</gene>
<dbReference type="Proteomes" id="UP001152795">
    <property type="component" value="Unassembled WGS sequence"/>
</dbReference>
<protein>
    <submittedName>
        <fullName evidence="1">Uncharacterized protein</fullName>
    </submittedName>
</protein>
<evidence type="ECO:0000313" key="2">
    <source>
        <dbReference type="Proteomes" id="UP001152795"/>
    </source>
</evidence>
<dbReference type="AlphaFoldDB" id="A0A6S7JMP6"/>